<evidence type="ECO:0000313" key="1">
    <source>
        <dbReference type="EMBL" id="GBM92441.1"/>
    </source>
</evidence>
<dbReference type="AlphaFoldDB" id="A0A4Y2JPW3"/>
<name>A0A4Y2JPW3_ARAVE</name>
<reference evidence="1 2" key="1">
    <citation type="journal article" date="2019" name="Sci. Rep.">
        <title>Orb-weaving spider Araneus ventricosus genome elucidates the spidroin gene catalogue.</title>
        <authorList>
            <person name="Kono N."/>
            <person name="Nakamura H."/>
            <person name="Ohtoshi R."/>
            <person name="Moran D.A.P."/>
            <person name="Shinohara A."/>
            <person name="Yoshida Y."/>
            <person name="Fujiwara M."/>
            <person name="Mori M."/>
            <person name="Tomita M."/>
            <person name="Arakawa K."/>
        </authorList>
    </citation>
    <scope>NUCLEOTIDE SEQUENCE [LARGE SCALE GENOMIC DNA]</scope>
</reference>
<keyword evidence="2" id="KW-1185">Reference proteome</keyword>
<dbReference type="Proteomes" id="UP000499080">
    <property type="component" value="Unassembled WGS sequence"/>
</dbReference>
<evidence type="ECO:0000313" key="2">
    <source>
        <dbReference type="Proteomes" id="UP000499080"/>
    </source>
</evidence>
<sequence>QRQLSRITDCARLKGKLQRQIGLNSCPAVKSAFKELRHCNVGLDPNEVRVEDPADGEEGITTAKHGQNTQDYRSRLFGQTNELLQKFKNMFSQGERNGPDAS</sequence>
<comment type="caution">
    <text evidence="1">The sequence shown here is derived from an EMBL/GenBank/DDBJ whole genome shotgun (WGS) entry which is preliminary data.</text>
</comment>
<feature type="non-terminal residue" evidence="1">
    <location>
        <position position="1"/>
    </location>
</feature>
<dbReference type="EMBL" id="BGPR01003789">
    <property type="protein sequence ID" value="GBM92441.1"/>
    <property type="molecule type" value="Genomic_DNA"/>
</dbReference>
<accession>A0A4Y2JPW3</accession>
<protein>
    <submittedName>
        <fullName evidence="1">Uncharacterized protein</fullName>
    </submittedName>
</protein>
<organism evidence="1 2">
    <name type="scientific">Araneus ventricosus</name>
    <name type="common">Orbweaver spider</name>
    <name type="synonym">Epeira ventricosa</name>
    <dbReference type="NCBI Taxonomy" id="182803"/>
    <lineage>
        <taxon>Eukaryota</taxon>
        <taxon>Metazoa</taxon>
        <taxon>Ecdysozoa</taxon>
        <taxon>Arthropoda</taxon>
        <taxon>Chelicerata</taxon>
        <taxon>Arachnida</taxon>
        <taxon>Araneae</taxon>
        <taxon>Araneomorphae</taxon>
        <taxon>Entelegynae</taxon>
        <taxon>Araneoidea</taxon>
        <taxon>Araneidae</taxon>
        <taxon>Araneus</taxon>
    </lineage>
</organism>
<proteinExistence type="predicted"/>
<gene>
    <name evidence="1" type="ORF">AVEN_8970_1</name>
</gene>